<dbReference type="Gene3D" id="3.40.50.720">
    <property type="entry name" value="NAD(P)-binding Rossmann-like Domain"/>
    <property type="match status" value="1"/>
</dbReference>
<dbReference type="EC" id="1.-.-.-" evidence="5"/>
<name>A0ABV5LXA2_9ACTN</name>
<dbReference type="RefSeq" id="WP_380136608.1">
    <property type="nucleotide sequence ID" value="NZ_JBHLUI010000008.1"/>
</dbReference>
<dbReference type="InterPro" id="IPR036291">
    <property type="entry name" value="NAD(P)-bd_dom_sf"/>
</dbReference>
<dbReference type="PRINTS" id="PR00081">
    <property type="entry name" value="GDHRDH"/>
</dbReference>
<evidence type="ECO:0000259" key="4">
    <source>
        <dbReference type="SMART" id="SM00822"/>
    </source>
</evidence>
<dbReference type="SMART" id="SM00822">
    <property type="entry name" value="PKS_KR"/>
    <property type="match status" value="1"/>
</dbReference>
<accession>A0ABV5LXA2</accession>
<organism evidence="5 6">
    <name type="scientific">Kineococcus gynurae</name>
    <dbReference type="NCBI Taxonomy" id="452979"/>
    <lineage>
        <taxon>Bacteria</taxon>
        <taxon>Bacillati</taxon>
        <taxon>Actinomycetota</taxon>
        <taxon>Actinomycetes</taxon>
        <taxon>Kineosporiales</taxon>
        <taxon>Kineosporiaceae</taxon>
        <taxon>Kineococcus</taxon>
    </lineage>
</organism>
<evidence type="ECO:0000313" key="6">
    <source>
        <dbReference type="Proteomes" id="UP001589748"/>
    </source>
</evidence>
<proteinExistence type="inferred from homology"/>
<feature type="domain" description="Ketoreductase" evidence="4">
    <location>
        <begin position="7"/>
        <end position="181"/>
    </location>
</feature>
<comment type="similarity">
    <text evidence="1 3">Belongs to the short-chain dehydrogenases/reductases (SDR) family.</text>
</comment>
<dbReference type="Proteomes" id="UP001589748">
    <property type="component" value="Unassembled WGS sequence"/>
</dbReference>
<evidence type="ECO:0000256" key="1">
    <source>
        <dbReference type="ARBA" id="ARBA00006484"/>
    </source>
</evidence>
<dbReference type="PANTHER" id="PTHR44196">
    <property type="entry name" value="DEHYDROGENASE/REDUCTASE SDR FAMILY MEMBER 7B"/>
    <property type="match status" value="1"/>
</dbReference>
<dbReference type="EMBL" id="JBHMDM010000007">
    <property type="protein sequence ID" value="MFB9378683.1"/>
    <property type="molecule type" value="Genomic_DNA"/>
</dbReference>
<evidence type="ECO:0000256" key="2">
    <source>
        <dbReference type="ARBA" id="ARBA00023002"/>
    </source>
</evidence>
<dbReference type="CDD" id="cd05233">
    <property type="entry name" value="SDR_c"/>
    <property type="match status" value="1"/>
</dbReference>
<gene>
    <name evidence="5" type="ORF">ACFFVI_17105</name>
</gene>
<protein>
    <submittedName>
        <fullName evidence="5">SDR family NAD(P)-dependent oxidoreductase</fullName>
        <ecNumber evidence="5">1.-.-.-</ecNumber>
    </submittedName>
</protein>
<keyword evidence="6" id="KW-1185">Reference proteome</keyword>
<dbReference type="InterPro" id="IPR002347">
    <property type="entry name" value="SDR_fam"/>
</dbReference>
<reference evidence="5 6" key="1">
    <citation type="submission" date="2024-09" db="EMBL/GenBank/DDBJ databases">
        <authorList>
            <person name="Sun Q."/>
            <person name="Mori K."/>
        </authorList>
    </citation>
    <scope>NUCLEOTIDE SEQUENCE [LARGE SCALE GENOMIC DNA]</scope>
    <source>
        <strain evidence="5 6">TISTR 1856</strain>
    </source>
</reference>
<sequence length="229" mass="23071">MSDLSQARILVTGASGGLGRPLVQQLAAAGATLVVSARDAGRLADLPGTAVAADLSTPGGPAEVVERAVAELGGLDGLVHAAGVVAFGPVTDADDDLLDEVLLADLVGPIRLLRAAVEPLTAAAKDRGDAFAAVVSAVVAETPMPHMAAYSAAKAGLSAFDAALGKELRRAKVRVLDIRPPHTETGLATRPVAGTAPKLPQGLDPEAVATRIVTALREDETDLPSSAFS</sequence>
<dbReference type="Pfam" id="PF00106">
    <property type="entry name" value="adh_short"/>
    <property type="match status" value="1"/>
</dbReference>
<dbReference type="PRINTS" id="PR00080">
    <property type="entry name" value="SDRFAMILY"/>
</dbReference>
<evidence type="ECO:0000313" key="5">
    <source>
        <dbReference type="EMBL" id="MFB9378683.1"/>
    </source>
</evidence>
<comment type="caution">
    <text evidence="5">The sequence shown here is derived from an EMBL/GenBank/DDBJ whole genome shotgun (WGS) entry which is preliminary data.</text>
</comment>
<dbReference type="InterPro" id="IPR057326">
    <property type="entry name" value="KR_dom"/>
</dbReference>
<keyword evidence="2 5" id="KW-0560">Oxidoreductase</keyword>
<dbReference type="SUPFAM" id="SSF51735">
    <property type="entry name" value="NAD(P)-binding Rossmann-fold domains"/>
    <property type="match status" value="1"/>
</dbReference>
<dbReference type="GO" id="GO:0016491">
    <property type="term" value="F:oxidoreductase activity"/>
    <property type="evidence" value="ECO:0007669"/>
    <property type="project" value="UniProtKB-KW"/>
</dbReference>
<dbReference type="PANTHER" id="PTHR44196:SF1">
    <property type="entry name" value="DEHYDROGENASE_REDUCTASE SDR FAMILY MEMBER 7B"/>
    <property type="match status" value="1"/>
</dbReference>
<evidence type="ECO:0000256" key="3">
    <source>
        <dbReference type="RuleBase" id="RU000363"/>
    </source>
</evidence>